<name>A0A7Y9DSM5_9PSEU</name>
<feature type="transmembrane region" description="Helical" evidence="1">
    <location>
        <begin position="12"/>
        <end position="33"/>
    </location>
</feature>
<keyword evidence="3" id="KW-1185">Reference proteome</keyword>
<dbReference type="AlphaFoldDB" id="A0A7Y9DSM5"/>
<keyword evidence="1" id="KW-0812">Transmembrane</keyword>
<evidence type="ECO:0000313" key="3">
    <source>
        <dbReference type="Proteomes" id="UP000535890"/>
    </source>
</evidence>
<protein>
    <submittedName>
        <fullName evidence="2">Uncharacterized protein</fullName>
    </submittedName>
</protein>
<sequence>MSAPAPERGTLRAAGAVVAVALVAVLLIIVLWIDGGRATFVRGGVAAATGALETAGLTVCARTGRTAAAPSAVEAVTLDVADGRPGCTTGPVARIGVERFDSAGDRDAAAQTEEVRVRPRGSTLVHTFDDLVVSIPGLADDDLTDRISAALTARGAR</sequence>
<keyword evidence="1" id="KW-1133">Transmembrane helix</keyword>
<evidence type="ECO:0000313" key="2">
    <source>
        <dbReference type="EMBL" id="NYD34442.1"/>
    </source>
</evidence>
<accession>A0A7Y9DSM5</accession>
<proteinExistence type="predicted"/>
<dbReference type="RefSeq" id="WP_179792391.1">
    <property type="nucleotide sequence ID" value="NZ_BAABHP010000010.1"/>
</dbReference>
<reference evidence="2 3" key="1">
    <citation type="submission" date="2020-07" db="EMBL/GenBank/DDBJ databases">
        <title>Sequencing the genomes of 1000 actinobacteria strains.</title>
        <authorList>
            <person name="Klenk H.-P."/>
        </authorList>
    </citation>
    <scope>NUCLEOTIDE SEQUENCE [LARGE SCALE GENOMIC DNA]</scope>
    <source>
        <strain evidence="2 3">DSM 45772</strain>
    </source>
</reference>
<gene>
    <name evidence="2" type="ORF">BJ983_000544</name>
</gene>
<dbReference type="Proteomes" id="UP000535890">
    <property type="component" value="Unassembled WGS sequence"/>
</dbReference>
<keyword evidence="1" id="KW-0472">Membrane</keyword>
<evidence type="ECO:0000256" key="1">
    <source>
        <dbReference type="SAM" id="Phobius"/>
    </source>
</evidence>
<dbReference type="EMBL" id="JACCBN010000001">
    <property type="protein sequence ID" value="NYD34442.1"/>
    <property type="molecule type" value="Genomic_DNA"/>
</dbReference>
<comment type="caution">
    <text evidence="2">The sequence shown here is derived from an EMBL/GenBank/DDBJ whole genome shotgun (WGS) entry which is preliminary data.</text>
</comment>
<organism evidence="2 3">
    <name type="scientific">Actinomycetospora corticicola</name>
    <dbReference type="NCBI Taxonomy" id="663602"/>
    <lineage>
        <taxon>Bacteria</taxon>
        <taxon>Bacillati</taxon>
        <taxon>Actinomycetota</taxon>
        <taxon>Actinomycetes</taxon>
        <taxon>Pseudonocardiales</taxon>
        <taxon>Pseudonocardiaceae</taxon>
        <taxon>Actinomycetospora</taxon>
    </lineage>
</organism>